<dbReference type="KEGG" id="sfic:EIZ62_28725"/>
<proteinExistence type="predicted"/>
<sequence length="145" mass="16398">MTTARHLATIDRLRTLPFPARSGDPEAGRGGADYHLAELATSEDFWEDDGTRREAVEEQYEAERDALAALLTTRWGEPQVFSLWSLFERCANGEEVPEPWRTLSQSVPDVHLWRVDEHWIALGVSQWDGELPFQLLAAVTPTDPP</sequence>
<evidence type="ECO:0000313" key="2">
    <source>
        <dbReference type="Proteomes" id="UP000422572"/>
    </source>
</evidence>
<evidence type="ECO:0000313" key="1">
    <source>
        <dbReference type="EMBL" id="QGV81793.1"/>
    </source>
</evidence>
<name>A0A6I6FCS0_9ACTN</name>
<protein>
    <submittedName>
        <fullName evidence="1">Uncharacterized protein</fullName>
    </submittedName>
</protein>
<keyword evidence="2" id="KW-1185">Reference proteome</keyword>
<dbReference type="OrthoDB" id="3478947at2"/>
<dbReference type="RefSeq" id="WP_156695530.1">
    <property type="nucleotide sequence ID" value="NZ_CP034279.1"/>
</dbReference>
<organism evidence="1 2">
    <name type="scientific">Streptomyces ficellus</name>
    <dbReference type="NCBI Taxonomy" id="1977088"/>
    <lineage>
        <taxon>Bacteria</taxon>
        <taxon>Bacillati</taxon>
        <taxon>Actinomycetota</taxon>
        <taxon>Actinomycetes</taxon>
        <taxon>Kitasatosporales</taxon>
        <taxon>Streptomycetaceae</taxon>
        <taxon>Streptomyces</taxon>
    </lineage>
</organism>
<dbReference type="EMBL" id="CP034279">
    <property type="protein sequence ID" value="QGV81793.1"/>
    <property type="molecule type" value="Genomic_DNA"/>
</dbReference>
<reference evidence="1 2" key="1">
    <citation type="submission" date="2018-12" db="EMBL/GenBank/DDBJ databases">
        <title>Complete genome sequence of Streptomyces ficellus NRRL8067, the producer of ficellomycin, feldamycin and nojirimycin.</title>
        <authorList>
            <person name="Zhang H."/>
            <person name="Yue R."/>
            <person name="Liu Y."/>
            <person name="Li M."/>
            <person name="Mu H."/>
            <person name="Zhang J."/>
        </authorList>
    </citation>
    <scope>NUCLEOTIDE SEQUENCE [LARGE SCALE GENOMIC DNA]</scope>
    <source>
        <strain evidence="1 2">NRRL 8067</strain>
    </source>
</reference>
<dbReference type="Proteomes" id="UP000422572">
    <property type="component" value="Chromosome"/>
</dbReference>
<accession>A0A6I6FCS0</accession>
<gene>
    <name evidence="1" type="ORF">EIZ62_28725</name>
</gene>
<dbReference type="AlphaFoldDB" id="A0A6I6FCS0"/>